<comment type="caution">
    <text evidence="1">The sequence shown here is derived from an EMBL/GenBank/DDBJ whole genome shotgun (WGS) entry which is preliminary data.</text>
</comment>
<name>A0A1F5J936_9BACT</name>
<gene>
    <name evidence="1" type="ORF">A3C26_02070</name>
</gene>
<accession>A0A1F5J936</accession>
<organism evidence="1 2">
    <name type="scientific">Candidatus Daviesbacteria bacterium RIFCSPHIGHO2_02_FULL_39_12</name>
    <dbReference type="NCBI Taxonomy" id="1797770"/>
    <lineage>
        <taxon>Bacteria</taxon>
        <taxon>Candidatus Daviesiibacteriota</taxon>
    </lineage>
</organism>
<dbReference type="EMBL" id="MFCX01000032">
    <property type="protein sequence ID" value="OGE25103.1"/>
    <property type="molecule type" value="Genomic_DNA"/>
</dbReference>
<evidence type="ECO:0000313" key="1">
    <source>
        <dbReference type="EMBL" id="OGE25103.1"/>
    </source>
</evidence>
<sequence length="74" mass="8369">MVSIPELYLVKEAPRIRALRASEEKTESGKVVRTIEKMSKSKPETVINLPISTLYIHLLLICTASSCRRNQEVV</sequence>
<evidence type="ECO:0000313" key="2">
    <source>
        <dbReference type="Proteomes" id="UP000177042"/>
    </source>
</evidence>
<dbReference type="AlphaFoldDB" id="A0A1F5J936"/>
<proteinExistence type="predicted"/>
<protein>
    <submittedName>
        <fullName evidence="1">Uncharacterized protein</fullName>
    </submittedName>
</protein>
<dbReference type="Proteomes" id="UP000177042">
    <property type="component" value="Unassembled WGS sequence"/>
</dbReference>
<reference evidence="1 2" key="1">
    <citation type="journal article" date="2016" name="Nat. Commun.">
        <title>Thousands of microbial genomes shed light on interconnected biogeochemical processes in an aquifer system.</title>
        <authorList>
            <person name="Anantharaman K."/>
            <person name="Brown C.T."/>
            <person name="Hug L.A."/>
            <person name="Sharon I."/>
            <person name="Castelle C.J."/>
            <person name="Probst A.J."/>
            <person name="Thomas B.C."/>
            <person name="Singh A."/>
            <person name="Wilkins M.J."/>
            <person name="Karaoz U."/>
            <person name="Brodie E.L."/>
            <person name="Williams K.H."/>
            <person name="Hubbard S.S."/>
            <person name="Banfield J.F."/>
        </authorList>
    </citation>
    <scope>NUCLEOTIDE SEQUENCE [LARGE SCALE GENOMIC DNA]</scope>
</reference>